<protein>
    <submittedName>
        <fullName evidence="1">Uncharacterized protein</fullName>
    </submittedName>
</protein>
<accession>A0A6C0AE05</accession>
<dbReference type="AlphaFoldDB" id="A0A6C0AE05"/>
<organism evidence="1">
    <name type="scientific">viral metagenome</name>
    <dbReference type="NCBI Taxonomy" id="1070528"/>
    <lineage>
        <taxon>unclassified sequences</taxon>
        <taxon>metagenomes</taxon>
        <taxon>organismal metagenomes</taxon>
    </lineage>
</organism>
<reference evidence="1" key="1">
    <citation type="journal article" date="2020" name="Nature">
        <title>Giant virus diversity and host interactions through global metagenomics.</title>
        <authorList>
            <person name="Schulz F."/>
            <person name="Roux S."/>
            <person name="Paez-Espino D."/>
            <person name="Jungbluth S."/>
            <person name="Walsh D.A."/>
            <person name="Denef V.J."/>
            <person name="McMahon K.D."/>
            <person name="Konstantinidis K.T."/>
            <person name="Eloe-Fadrosh E.A."/>
            <person name="Kyrpides N.C."/>
            <person name="Woyke T."/>
        </authorList>
    </citation>
    <scope>NUCLEOTIDE SEQUENCE</scope>
    <source>
        <strain evidence="1">GVMAG-S-1021933-23</strain>
    </source>
</reference>
<sequence>MLKLKYKNFPEYLKESDFYKNLTSKDSIYIPEENFKKDNSVNSLEDFKQLFKTINFFGLDYPEQMKKYFNKNNEEIFDYYYKNIDELNVFFMFKYLFGSEENFNLYLVKRIKEILDEVINYLNKKEKKSKKEYVYYEFDWYVTLKSKLKKKYVRIILEILNVLKNKNFLLLKDILLSKNFKEQFKNIKQKCKDIELIKVENLGDNITLNKINSSYYHKKWKLYFQRIRD</sequence>
<proteinExistence type="predicted"/>
<dbReference type="EMBL" id="MN740594">
    <property type="protein sequence ID" value="QHS77969.1"/>
    <property type="molecule type" value="Genomic_DNA"/>
</dbReference>
<name>A0A6C0AE05_9ZZZZ</name>
<evidence type="ECO:0000313" key="1">
    <source>
        <dbReference type="EMBL" id="QHS77969.1"/>
    </source>
</evidence>